<feature type="transmembrane region" description="Helical" evidence="8">
    <location>
        <begin position="40"/>
        <end position="61"/>
    </location>
</feature>
<organism evidence="9 10">
    <name type="scientific">Naumannella halotolerans</name>
    <dbReference type="NCBI Taxonomy" id="993414"/>
    <lineage>
        <taxon>Bacteria</taxon>
        <taxon>Bacillati</taxon>
        <taxon>Actinomycetota</taxon>
        <taxon>Actinomycetes</taxon>
        <taxon>Propionibacteriales</taxon>
        <taxon>Propionibacteriaceae</taxon>
        <taxon>Naumannella</taxon>
    </lineage>
</organism>
<keyword evidence="10" id="KW-1185">Reference proteome</keyword>
<name>A0A4R7J8N1_9ACTN</name>
<dbReference type="GO" id="GO:0033214">
    <property type="term" value="P:siderophore-iron import into cell"/>
    <property type="evidence" value="ECO:0007669"/>
    <property type="project" value="TreeGrafter"/>
</dbReference>
<gene>
    <name evidence="9" type="ORF">CLV29_1258</name>
</gene>
<dbReference type="GO" id="GO:0005886">
    <property type="term" value="C:plasma membrane"/>
    <property type="evidence" value="ECO:0007669"/>
    <property type="project" value="UniProtKB-SubCell"/>
</dbReference>
<accession>A0A4R7J8N1</accession>
<dbReference type="EMBL" id="SOAW01000001">
    <property type="protein sequence ID" value="TDT33634.1"/>
    <property type="molecule type" value="Genomic_DNA"/>
</dbReference>
<dbReference type="AlphaFoldDB" id="A0A4R7J8N1"/>
<evidence type="ECO:0000256" key="2">
    <source>
        <dbReference type="ARBA" id="ARBA00007935"/>
    </source>
</evidence>
<keyword evidence="3" id="KW-0813">Transport</keyword>
<evidence type="ECO:0000256" key="1">
    <source>
        <dbReference type="ARBA" id="ARBA00004651"/>
    </source>
</evidence>
<dbReference type="PANTHER" id="PTHR30472:SF24">
    <property type="entry name" value="FERRIC ENTEROBACTIN TRANSPORT SYSTEM PERMEASE PROTEIN FEPG"/>
    <property type="match status" value="1"/>
</dbReference>
<reference evidence="9 10" key="1">
    <citation type="submission" date="2019-03" db="EMBL/GenBank/DDBJ databases">
        <title>Genomic Encyclopedia of Archaeal and Bacterial Type Strains, Phase II (KMG-II): from individual species to whole genera.</title>
        <authorList>
            <person name="Goeker M."/>
        </authorList>
    </citation>
    <scope>NUCLEOTIDE SEQUENCE [LARGE SCALE GENOMIC DNA]</scope>
    <source>
        <strain evidence="9 10">DSM 24323</strain>
    </source>
</reference>
<comment type="caution">
    <text evidence="9">The sequence shown here is derived from an EMBL/GenBank/DDBJ whole genome shotgun (WGS) entry which is preliminary data.</text>
</comment>
<sequence length="369" mass="38517">MSIRADQRQPNTDVDPSIDFGYRTTAFQLPGFSWRASWRLIMISALLFVVASCIAVVGLTIGDYPLSISEVVNTLVGGGSKFQQMIVLEWRAPILLGALVFGGLLGIGGAIFQSLSRNPLGSPDIIGFDAGSYTAVIVMILIIGNRSYWPIAGAAIVGGLLTAFVVYVLACRQGIQGFRLIIVGIGVTAILGSINSYLITRAAIEGAMAVGFWSAGSLARISWTSLLPSMMIATVVIIAAAALEPGLRRLELGDDAAVTLGTRVGAVRLGLIVVGVATTALVTAAAGPIGFIALVAPQIARRLTHTPGTSLLAAAAMGSLLLVGAQVLSLVLGILYRPVPAGLITVCVGGLYLIWLLVRETRRQYGVMS</sequence>
<feature type="transmembrane region" description="Helical" evidence="8">
    <location>
        <begin position="308"/>
        <end position="335"/>
    </location>
</feature>
<proteinExistence type="inferred from homology"/>
<keyword evidence="6 8" id="KW-1133">Transmembrane helix</keyword>
<feature type="transmembrane region" description="Helical" evidence="8">
    <location>
        <begin position="94"/>
        <end position="113"/>
    </location>
</feature>
<evidence type="ECO:0000256" key="4">
    <source>
        <dbReference type="ARBA" id="ARBA00022475"/>
    </source>
</evidence>
<dbReference type="GO" id="GO:0022857">
    <property type="term" value="F:transmembrane transporter activity"/>
    <property type="evidence" value="ECO:0007669"/>
    <property type="project" value="InterPro"/>
</dbReference>
<keyword evidence="4" id="KW-1003">Cell membrane</keyword>
<dbReference type="PANTHER" id="PTHR30472">
    <property type="entry name" value="FERRIC ENTEROBACTIN TRANSPORT SYSTEM PERMEASE PROTEIN"/>
    <property type="match status" value="1"/>
</dbReference>
<evidence type="ECO:0000256" key="8">
    <source>
        <dbReference type="SAM" id="Phobius"/>
    </source>
</evidence>
<protein>
    <submittedName>
        <fullName evidence="9">Iron complex transport system permease protein</fullName>
    </submittedName>
</protein>
<keyword evidence="5 8" id="KW-0812">Transmembrane</keyword>
<feature type="transmembrane region" description="Helical" evidence="8">
    <location>
        <begin position="177"/>
        <end position="196"/>
    </location>
</feature>
<evidence type="ECO:0000256" key="6">
    <source>
        <dbReference type="ARBA" id="ARBA00022989"/>
    </source>
</evidence>
<evidence type="ECO:0000313" key="10">
    <source>
        <dbReference type="Proteomes" id="UP000295371"/>
    </source>
</evidence>
<dbReference type="Proteomes" id="UP000295371">
    <property type="component" value="Unassembled WGS sequence"/>
</dbReference>
<dbReference type="SUPFAM" id="SSF81345">
    <property type="entry name" value="ABC transporter involved in vitamin B12 uptake, BtuC"/>
    <property type="match status" value="1"/>
</dbReference>
<evidence type="ECO:0000256" key="5">
    <source>
        <dbReference type="ARBA" id="ARBA00022692"/>
    </source>
</evidence>
<feature type="transmembrane region" description="Helical" evidence="8">
    <location>
        <begin position="226"/>
        <end position="243"/>
    </location>
</feature>
<dbReference type="InterPro" id="IPR000522">
    <property type="entry name" value="ABC_transptr_permease_BtuC"/>
</dbReference>
<evidence type="ECO:0000256" key="3">
    <source>
        <dbReference type="ARBA" id="ARBA00022448"/>
    </source>
</evidence>
<dbReference type="CDD" id="cd06550">
    <property type="entry name" value="TM_ABC_iron-siderophores_like"/>
    <property type="match status" value="1"/>
</dbReference>
<dbReference type="RefSeq" id="WP_243831763.1">
    <property type="nucleotide sequence ID" value="NZ_SOAW01000001.1"/>
</dbReference>
<dbReference type="Gene3D" id="1.10.3470.10">
    <property type="entry name" value="ABC transporter involved in vitamin B12 uptake, BtuC"/>
    <property type="match status" value="1"/>
</dbReference>
<evidence type="ECO:0000313" key="9">
    <source>
        <dbReference type="EMBL" id="TDT33634.1"/>
    </source>
</evidence>
<keyword evidence="7 8" id="KW-0472">Membrane</keyword>
<feature type="transmembrane region" description="Helical" evidence="8">
    <location>
        <begin position="341"/>
        <end position="358"/>
    </location>
</feature>
<dbReference type="Pfam" id="PF01032">
    <property type="entry name" value="FecCD"/>
    <property type="match status" value="1"/>
</dbReference>
<feature type="transmembrane region" description="Helical" evidence="8">
    <location>
        <begin position="269"/>
        <end position="296"/>
    </location>
</feature>
<feature type="transmembrane region" description="Helical" evidence="8">
    <location>
        <begin position="149"/>
        <end position="170"/>
    </location>
</feature>
<comment type="subcellular location">
    <subcellularLocation>
        <location evidence="1">Cell membrane</location>
        <topology evidence="1">Multi-pass membrane protein</topology>
    </subcellularLocation>
</comment>
<comment type="similarity">
    <text evidence="2">Belongs to the binding-protein-dependent transport system permease family. FecCD subfamily.</text>
</comment>
<evidence type="ECO:0000256" key="7">
    <source>
        <dbReference type="ARBA" id="ARBA00023136"/>
    </source>
</evidence>
<feature type="transmembrane region" description="Helical" evidence="8">
    <location>
        <begin position="125"/>
        <end position="143"/>
    </location>
</feature>
<dbReference type="InterPro" id="IPR037294">
    <property type="entry name" value="ABC_BtuC-like"/>
</dbReference>